<protein>
    <submittedName>
        <fullName evidence="5">Glycosyltransferase, GT2 family</fullName>
    </submittedName>
</protein>
<feature type="domain" description="Glycosyltransferase 2-like" evidence="4">
    <location>
        <begin position="7"/>
        <end position="126"/>
    </location>
</feature>
<dbReference type="GO" id="GO:0016757">
    <property type="term" value="F:glycosyltransferase activity"/>
    <property type="evidence" value="ECO:0007669"/>
    <property type="project" value="UniProtKB-KW"/>
</dbReference>
<dbReference type="PANTHER" id="PTHR43179:SF12">
    <property type="entry name" value="GALACTOFURANOSYLTRANSFERASE GLFT2"/>
    <property type="match status" value="1"/>
</dbReference>
<dbReference type="PANTHER" id="PTHR43179">
    <property type="entry name" value="RHAMNOSYLTRANSFERASE WBBL"/>
    <property type="match status" value="1"/>
</dbReference>
<organism evidence="5 6">
    <name type="scientific">Enhydrobacter aerosaccus</name>
    <dbReference type="NCBI Taxonomy" id="225324"/>
    <lineage>
        <taxon>Bacteria</taxon>
        <taxon>Pseudomonadati</taxon>
        <taxon>Pseudomonadota</taxon>
        <taxon>Alphaproteobacteria</taxon>
        <taxon>Hyphomicrobiales</taxon>
        <taxon>Enhydrobacter</taxon>
    </lineage>
</organism>
<reference evidence="6" key="1">
    <citation type="submission" date="2017-02" db="EMBL/GenBank/DDBJ databases">
        <authorList>
            <person name="Varghese N."/>
            <person name="Submissions S."/>
        </authorList>
    </citation>
    <scope>NUCLEOTIDE SEQUENCE [LARGE SCALE GENOMIC DNA]</scope>
    <source>
        <strain evidence="6">ATCC 27094</strain>
    </source>
</reference>
<dbReference type="Gene3D" id="3.90.550.10">
    <property type="entry name" value="Spore Coat Polysaccharide Biosynthesis Protein SpsA, Chain A"/>
    <property type="match status" value="1"/>
</dbReference>
<dbReference type="InterPro" id="IPR001173">
    <property type="entry name" value="Glyco_trans_2-like"/>
</dbReference>
<dbReference type="Proteomes" id="UP000190092">
    <property type="component" value="Unassembled WGS sequence"/>
</dbReference>
<dbReference type="RefSeq" id="WP_085932088.1">
    <property type="nucleotide sequence ID" value="NZ_FUWJ01000001.1"/>
</dbReference>
<name>A0A1T4JQE1_9HYPH</name>
<evidence type="ECO:0000256" key="1">
    <source>
        <dbReference type="ARBA" id="ARBA00006739"/>
    </source>
</evidence>
<evidence type="ECO:0000256" key="2">
    <source>
        <dbReference type="ARBA" id="ARBA00022676"/>
    </source>
</evidence>
<keyword evidence="6" id="KW-1185">Reference proteome</keyword>
<dbReference type="SUPFAM" id="SSF53448">
    <property type="entry name" value="Nucleotide-diphospho-sugar transferases"/>
    <property type="match status" value="1"/>
</dbReference>
<gene>
    <name evidence="5" type="ORF">SAMN02745126_00340</name>
</gene>
<dbReference type="STRING" id="225324.SAMN02745126_00340"/>
<dbReference type="AlphaFoldDB" id="A0A1T4JQE1"/>
<dbReference type="OrthoDB" id="9771846at2"/>
<dbReference type="Pfam" id="PF00535">
    <property type="entry name" value="Glycos_transf_2"/>
    <property type="match status" value="1"/>
</dbReference>
<evidence type="ECO:0000313" key="5">
    <source>
        <dbReference type="EMBL" id="SJZ32374.1"/>
    </source>
</evidence>
<dbReference type="EMBL" id="FUWJ01000001">
    <property type="protein sequence ID" value="SJZ32374.1"/>
    <property type="molecule type" value="Genomic_DNA"/>
</dbReference>
<accession>A0A1T4JQE1</accession>
<evidence type="ECO:0000259" key="4">
    <source>
        <dbReference type="Pfam" id="PF00535"/>
    </source>
</evidence>
<proteinExistence type="inferred from homology"/>
<evidence type="ECO:0000256" key="3">
    <source>
        <dbReference type="ARBA" id="ARBA00022679"/>
    </source>
</evidence>
<keyword evidence="2" id="KW-0328">Glycosyltransferase</keyword>
<comment type="similarity">
    <text evidence="1">Belongs to the glycosyltransferase 2 family.</text>
</comment>
<evidence type="ECO:0000313" key="6">
    <source>
        <dbReference type="Proteomes" id="UP000190092"/>
    </source>
</evidence>
<dbReference type="InterPro" id="IPR029044">
    <property type="entry name" value="Nucleotide-diphossugar_trans"/>
</dbReference>
<keyword evidence="3 5" id="KW-0808">Transferase</keyword>
<sequence length="300" mass="33214">MADGMVSVVIPTLNRNDVLRGTIDYFLTRESFRPLEVIVVDQSAAHDEATTRYLDSVASRIRYRRVGYQSLPRARNEGLSLALGEIVLFVDDDVQPQAGFVAAHIAPYDDPVVWMVTGPSPRPGQPLLRRDQLSEREHAKLLAGHNMSIHVDFDYAPCDWAAGCNFSVRKAAALQVGGFDENFQGNAVGEDAEFSHRIKAAGGVIYYARQAALVHLVSDTGGSRTAVGATYVEMSAYNQNYCLRAVGSGLGTRLHGIWRSYRELVLNRRNIGRPALHWAFLRGIRRGLLQPLGRPQRQPS</sequence>